<evidence type="ECO:0000256" key="10">
    <source>
        <dbReference type="ARBA" id="ARBA00023027"/>
    </source>
</evidence>
<keyword evidence="6 17" id="KW-0547">Nucleotide-binding</keyword>
<evidence type="ECO:0000256" key="9">
    <source>
        <dbReference type="ARBA" id="ARBA00022958"/>
    </source>
</evidence>
<dbReference type="GO" id="GO:0052856">
    <property type="term" value="F:NAD(P)HX epimerase activity"/>
    <property type="evidence" value="ECO:0007669"/>
    <property type="project" value="UniProtKB-UniRule"/>
</dbReference>
<comment type="function">
    <text evidence="17">Catalyzes the dehydration of the S-form of NAD(P)HX at the expense of ADP, which is converted to AMP. Together with NAD(P)HX epimerase, which catalyzes the epimerization of the S- and R-forms, the enzyme allows the repair of both epimers of NAD(P)HX, a damaged form of NAD(P)H that is a result of enzymatic or heat-dependent hydration.</text>
</comment>
<feature type="binding site" evidence="18">
    <location>
        <position position="67"/>
    </location>
    <ligand>
        <name>K(+)</name>
        <dbReference type="ChEBI" id="CHEBI:29103"/>
    </ligand>
</feature>
<feature type="binding site" evidence="17">
    <location>
        <position position="396"/>
    </location>
    <ligand>
        <name>(6S)-NADPHX</name>
        <dbReference type="ChEBI" id="CHEBI:64076"/>
    </ligand>
</feature>
<comment type="catalytic activity">
    <reaction evidence="16 17 19">
        <text>(6S)-NADPHX + ADP = AMP + phosphate + NADPH + H(+)</text>
        <dbReference type="Rhea" id="RHEA:32235"/>
        <dbReference type="ChEBI" id="CHEBI:15378"/>
        <dbReference type="ChEBI" id="CHEBI:43474"/>
        <dbReference type="ChEBI" id="CHEBI:57783"/>
        <dbReference type="ChEBI" id="CHEBI:64076"/>
        <dbReference type="ChEBI" id="CHEBI:456215"/>
        <dbReference type="ChEBI" id="CHEBI:456216"/>
        <dbReference type="EC" id="4.2.1.136"/>
    </reaction>
</comment>
<evidence type="ECO:0000256" key="5">
    <source>
        <dbReference type="ARBA" id="ARBA00022723"/>
    </source>
</evidence>
<keyword evidence="5 18" id="KW-0479">Metal-binding</keyword>
<evidence type="ECO:0000256" key="13">
    <source>
        <dbReference type="ARBA" id="ARBA00023268"/>
    </source>
</evidence>
<organism evidence="22 23">
    <name type="scientific">Halanaerobium salsuginis</name>
    <dbReference type="NCBI Taxonomy" id="29563"/>
    <lineage>
        <taxon>Bacteria</taxon>
        <taxon>Bacillati</taxon>
        <taxon>Bacillota</taxon>
        <taxon>Clostridia</taxon>
        <taxon>Halanaerobiales</taxon>
        <taxon>Halanaerobiaceae</taxon>
        <taxon>Halanaerobium</taxon>
    </lineage>
</organism>
<proteinExistence type="inferred from homology"/>
<dbReference type="NCBIfam" id="TIGR00197">
    <property type="entry name" value="yjeF_nterm"/>
    <property type="match status" value="1"/>
</dbReference>
<comment type="function">
    <text evidence="18">Catalyzes the epimerization of the S- and R-forms of NAD(P)HX, a damaged form of NAD(P)H that is a result of enzymatic or heat-dependent hydration. This is a prerequisite for the S-specific NAD(P)H-hydrate dehydratase to allow the repair of both epimers of NAD(P)HX.</text>
</comment>
<dbReference type="PROSITE" id="PS01050">
    <property type="entry name" value="YJEF_C_2"/>
    <property type="match status" value="1"/>
</dbReference>
<dbReference type="SUPFAM" id="SSF64153">
    <property type="entry name" value="YjeF N-terminal domain-like"/>
    <property type="match status" value="1"/>
</dbReference>
<dbReference type="OrthoDB" id="9806925at2"/>
<evidence type="ECO:0000256" key="15">
    <source>
        <dbReference type="ARBA" id="ARBA00048238"/>
    </source>
</evidence>
<dbReference type="InterPro" id="IPR036652">
    <property type="entry name" value="YjeF_N_dom_sf"/>
</dbReference>
<dbReference type="InterPro" id="IPR030677">
    <property type="entry name" value="Nnr"/>
</dbReference>
<accession>A0A1I4LXB1</accession>
<dbReference type="PANTHER" id="PTHR12592">
    <property type="entry name" value="ATP-DEPENDENT (S)-NAD(P)H-HYDRATE DEHYDRATASE FAMILY MEMBER"/>
    <property type="match status" value="1"/>
</dbReference>
<comment type="catalytic activity">
    <reaction evidence="1 18 19">
        <text>(6R)-NADHX = (6S)-NADHX</text>
        <dbReference type="Rhea" id="RHEA:32215"/>
        <dbReference type="ChEBI" id="CHEBI:64074"/>
        <dbReference type="ChEBI" id="CHEBI:64075"/>
        <dbReference type="EC" id="5.1.99.6"/>
    </reaction>
</comment>
<keyword evidence="12 17" id="KW-0456">Lyase</keyword>
<dbReference type="GO" id="GO:0052855">
    <property type="term" value="F:ADP-dependent NAD(P)H-hydrate dehydratase activity"/>
    <property type="evidence" value="ECO:0007669"/>
    <property type="project" value="UniProtKB-UniRule"/>
</dbReference>
<dbReference type="GO" id="GO:0046872">
    <property type="term" value="F:metal ion binding"/>
    <property type="evidence" value="ECO:0007669"/>
    <property type="project" value="UniProtKB-UniRule"/>
</dbReference>
<dbReference type="InterPro" id="IPR000631">
    <property type="entry name" value="CARKD"/>
</dbReference>
<dbReference type="Pfam" id="PF03853">
    <property type="entry name" value="YjeF_N"/>
    <property type="match status" value="1"/>
</dbReference>
<evidence type="ECO:0000259" key="21">
    <source>
        <dbReference type="PROSITE" id="PS51385"/>
    </source>
</evidence>
<dbReference type="PROSITE" id="PS51383">
    <property type="entry name" value="YJEF_C_3"/>
    <property type="match status" value="1"/>
</dbReference>
<feature type="binding site" evidence="17">
    <location>
        <position position="462"/>
    </location>
    <ligand>
        <name>AMP</name>
        <dbReference type="ChEBI" id="CHEBI:456215"/>
    </ligand>
</feature>
<dbReference type="NCBIfam" id="TIGR00196">
    <property type="entry name" value="yjeF_cterm"/>
    <property type="match status" value="1"/>
</dbReference>
<feature type="domain" description="YjeF N-terminal" evidence="21">
    <location>
        <begin position="9"/>
        <end position="231"/>
    </location>
</feature>
<evidence type="ECO:0000256" key="3">
    <source>
        <dbReference type="ARBA" id="ARBA00006001"/>
    </source>
</evidence>
<dbReference type="PIRSF" id="PIRSF017184">
    <property type="entry name" value="Nnr"/>
    <property type="match status" value="1"/>
</dbReference>
<evidence type="ECO:0000256" key="1">
    <source>
        <dbReference type="ARBA" id="ARBA00000013"/>
    </source>
</evidence>
<feature type="binding site" evidence="17">
    <location>
        <begin position="433"/>
        <end position="437"/>
    </location>
    <ligand>
        <name>AMP</name>
        <dbReference type="ChEBI" id="CHEBI:456215"/>
    </ligand>
</feature>
<dbReference type="Pfam" id="PF01256">
    <property type="entry name" value="Carb_kinase"/>
    <property type="match status" value="1"/>
</dbReference>
<reference evidence="22 23" key="1">
    <citation type="submission" date="2016-10" db="EMBL/GenBank/DDBJ databases">
        <authorList>
            <person name="de Groot N.N."/>
        </authorList>
    </citation>
    <scope>NUCLEOTIDE SEQUENCE [LARGE SCALE GENOMIC DNA]</scope>
    <source>
        <strain evidence="22 23">ATCC 51327</strain>
    </source>
</reference>
<protein>
    <recommendedName>
        <fullName evidence="19">Bifunctional NAD(P)H-hydrate repair enzyme</fullName>
    </recommendedName>
    <alternativeName>
        <fullName evidence="19">Nicotinamide nucleotide repair protein</fullName>
    </alternativeName>
    <domain>
        <recommendedName>
            <fullName evidence="19">ADP-dependent (S)-NAD(P)H-hydrate dehydratase</fullName>
            <ecNumber evidence="19">4.2.1.136</ecNumber>
        </recommendedName>
        <alternativeName>
            <fullName evidence="19">ADP-dependent NAD(P)HX dehydratase</fullName>
        </alternativeName>
    </domain>
    <domain>
        <recommendedName>
            <fullName evidence="19">NAD(P)H-hydrate epimerase</fullName>
            <ecNumber evidence="19">5.1.99.6</ecNumber>
        </recommendedName>
    </domain>
</protein>
<evidence type="ECO:0000256" key="14">
    <source>
        <dbReference type="ARBA" id="ARBA00025153"/>
    </source>
</evidence>
<comment type="similarity">
    <text evidence="4 19">In the C-terminal section; belongs to the NnrD/CARKD family.</text>
</comment>
<evidence type="ECO:0000256" key="16">
    <source>
        <dbReference type="ARBA" id="ARBA00049209"/>
    </source>
</evidence>
<feature type="binding site" evidence="17">
    <location>
        <position position="276"/>
    </location>
    <ligand>
        <name>(6S)-NADPHX</name>
        <dbReference type="ChEBI" id="CHEBI:64076"/>
    </ligand>
</feature>
<keyword evidence="13" id="KW-0511">Multifunctional enzyme</keyword>
<evidence type="ECO:0000256" key="17">
    <source>
        <dbReference type="HAMAP-Rule" id="MF_01965"/>
    </source>
</evidence>
<feature type="binding site" evidence="18">
    <location>
        <begin position="141"/>
        <end position="147"/>
    </location>
    <ligand>
        <name>(6S)-NADPHX</name>
        <dbReference type="ChEBI" id="CHEBI:64076"/>
    </ligand>
</feature>
<comment type="similarity">
    <text evidence="18">Belongs to the NnrE/AIBP family.</text>
</comment>
<comment type="catalytic activity">
    <reaction evidence="2 18 19">
        <text>(6R)-NADPHX = (6S)-NADPHX</text>
        <dbReference type="Rhea" id="RHEA:32227"/>
        <dbReference type="ChEBI" id="CHEBI:64076"/>
        <dbReference type="ChEBI" id="CHEBI:64077"/>
        <dbReference type="EC" id="5.1.99.6"/>
    </reaction>
</comment>
<comment type="similarity">
    <text evidence="17">Belongs to the NnrD/CARKD family.</text>
</comment>
<evidence type="ECO:0000256" key="8">
    <source>
        <dbReference type="ARBA" id="ARBA00022857"/>
    </source>
</evidence>
<dbReference type="InterPro" id="IPR029056">
    <property type="entry name" value="Ribokinase-like"/>
</dbReference>
<sequence length="527" mass="56070">MNILTPQQMSACDQETISTAVPEILLMEAAARGTAEYAVEIINKEFADCSISPNKLKITILIGKGNNGGDGLAAARILKNWGYDPLIILACAQSDLTGINQENLALAKYYDLLIKEFSQISAENFSEIIQSSNLIIDALLGTGIKGKLRGNFKQIIALINKNRTKQNQQLLAVDIPSGINGFDGSIAGQALQADYTATMAAYKRGLLLYPGRDYSGQIKIIEIGIKPTTIKQKSDGLQLFTENDALKLLPRRRNDGHKGSFGKVGILAGSVGMTGAAYFSSRAAIKTGSGLVYLLTTAEVEQTVASQLPEIVGHILKAKSGHIAETALTDILEFSSQLDVLAVGPGLGQSKAIKEIITALLKNLKLPLIIDADGINAITDLNDLRDYQGELLLTPHPGEFAHLIGKDIADIEKQRIEIARNFASQYNLNLILKGAATVIAGKNQTAFLNQTGCNGMATAGSGDVLTGIVTALIGQGVSVFEAAALAVYLHGRAGENSALKLSDFSLTASNIIDNLGSLFKKLEIESC</sequence>
<evidence type="ECO:0000256" key="19">
    <source>
        <dbReference type="PIRNR" id="PIRNR017184"/>
    </source>
</evidence>
<dbReference type="InterPro" id="IPR004443">
    <property type="entry name" value="YjeF_N_dom"/>
</dbReference>
<evidence type="ECO:0000256" key="18">
    <source>
        <dbReference type="HAMAP-Rule" id="MF_01966"/>
    </source>
</evidence>
<dbReference type="Gene3D" id="3.40.50.10260">
    <property type="entry name" value="YjeF N-terminal domain"/>
    <property type="match status" value="1"/>
</dbReference>
<dbReference type="InterPro" id="IPR017953">
    <property type="entry name" value="Carbohydrate_kinase_pred_CS"/>
</dbReference>
<keyword evidence="23" id="KW-1185">Reference proteome</keyword>
<dbReference type="Proteomes" id="UP000199006">
    <property type="component" value="Unassembled WGS sequence"/>
</dbReference>
<dbReference type="GO" id="GO:0110051">
    <property type="term" value="P:metabolite repair"/>
    <property type="evidence" value="ECO:0007669"/>
    <property type="project" value="TreeGrafter"/>
</dbReference>
<feature type="binding site" evidence="18">
    <location>
        <position position="174"/>
    </location>
    <ligand>
        <name>(6S)-NADPHX</name>
        <dbReference type="ChEBI" id="CHEBI:64076"/>
    </ligand>
</feature>
<comment type="similarity">
    <text evidence="3 19">In the N-terminal section; belongs to the NnrE/AIBP family.</text>
</comment>
<feature type="binding site" evidence="18">
    <location>
        <position position="177"/>
    </location>
    <ligand>
        <name>K(+)</name>
        <dbReference type="ChEBI" id="CHEBI:29103"/>
    </ligand>
</feature>
<dbReference type="EMBL" id="FOTI01000045">
    <property type="protein sequence ID" value="SFL95485.1"/>
    <property type="molecule type" value="Genomic_DNA"/>
</dbReference>
<evidence type="ECO:0000313" key="23">
    <source>
        <dbReference type="Proteomes" id="UP000199006"/>
    </source>
</evidence>
<keyword evidence="11 18" id="KW-0413">Isomerase</keyword>
<dbReference type="CDD" id="cd01171">
    <property type="entry name" value="YXKO-related"/>
    <property type="match status" value="1"/>
</dbReference>
<keyword evidence="9 18" id="KW-0630">Potassium</keyword>
<dbReference type="Gene3D" id="3.40.1190.20">
    <property type="match status" value="1"/>
</dbReference>
<dbReference type="EC" id="5.1.99.6" evidence="19"/>
<dbReference type="AlphaFoldDB" id="A0A1I4LXB1"/>
<name>A0A1I4LXB1_9FIRM</name>
<evidence type="ECO:0000313" key="22">
    <source>
        <dbReference type="EMBL" id="SFL95485.1"/>
    </source>
</evidence>
<feature type="domain" description="YjeF C-terminal" evidence="20">
    <location>
        <begin position="241"/>
        <end position="522"/>
    </location>
</feature>
<comment type="catalytic activity">
    <reaction evidence="15 17 19">
        <text>(6S)-NADHX + ADP = AMP + phosphate + NADH + H(+)</text>
        <dbReference type="Rhea" id="RHEA:32223"/>
        <dbReference type="ChEBI" id="CHEBI:15378"/>
        <dbReference type="ChEBI" id="CHEBI:43474"/>
        <dbReference type="ChEBI" id="CHEBI:57945"/>
        <dbReference type="ChEBI" id="CHEBI:64074"/>
        <dbReference type="ChEBI" id="CHEBI:456215"/>
        <dbReference type="ChEBI" id="CHEBI:456216"/>
        <dbReference type="EC" id="4.2.1.136"/>
    </reaction>
</comment>
<evidence type="ECO:0000256" key="7">
    <source>
        <dbReference type="ARBA" id="ARBA00022840"/>
    </source>
</evidence>
<feature type="binding site" evidence="18">
    <location>
        <position position="137"/>
    </location>
    <ligand>
        <name>K(+)</name>
        <dbReference type="ChEBI" id="CHEBI:29103"/>
    </ligand>
</feature>
<dbReference type="STRING" id="29563.SAMN02983006_02434"/>
<evidence type="ECO:0000256" key="6">
    <source>
        <dbReference type="ARBA" id="ARBA00022741"/>
    </source>
</evidence>
<evidence type="ECO:0000259" key="20">
    <source>
        <dbReference type="PROSITE" id="PS51383"/>
    </source>
</evidence>
<dbReference type="EC" id="4.2.1.136" evidence="19"/>
<evidence type="ECO:0000256" key="4">
    <source>
        <dbReference type="ARBA" id="ARBA00009524"/>
    </source>
</evidence>
<evidence type="ECO:0000256" key="12">
    <source>
        <dbReference type="ARBA" id="ARBA00023239"/>
    </source>
</evidence>
<keyword evidence="10 17" id="KW-0520">NAD</keyword>
<gene>
    <name evidence="17" type="primary">nnrD</name>
    <name evidence="18" type="synonym">nnrE</name>
    <name evidence="22" type="ORF">SAMN02983006_02434</name>
</gene>
<dbReference type="RefSeq" id="WP_089862453.1">
    <property type="nucleotide sequence ID" value="NZ_FOTI01000045.1"/>
</dbReference>
<comment type="cofactor">
    <cofactor evidence="17">
        <name>Mg(2+)</name>
        <dbReference type="ChEBI" id="CHEBI:18420"/>
    </cofactor>
</comment>
<dbReference type="HAMAP" id="MF_01966">
    <property type="entry name" value="NADHX_epimerase"/>
    <property type="match status" value="1"/>
</dbReference>
<feature type="binding site" evidence="18">
    <location>
        <begin position="66"/>
        <end position="70"/>
    </location>
    <ligand>
        <name>(6S)-NADPHX</name>
        <dbReference type="ChEBI" id="CHEBI:64076"/>
    </ligand>
</feature>
<comment type="caution">
    <text evidence="18">Lacks conserved residue(s) required for the propagation of feature annotation.</text>
</comment>
<dbReference type="SUPFAM" id="SSF53613">
    <property type="entry name" value="Ribokinase-like"/>
    <property type="match status" value="1"/>
</dbReference>
<dbReference type="GO" id="GO:0005524">
    <property type="term" value="F:ATP binding"/>
    <property type="evidence" value="ECO:0007669"/>
    <property type="project" value="UniProtKB-UniRule"/>
</dbReference>
<comment type="function">
    <text evidence="14 19">Bifunctional enzyme that catalyzes the epimerization of the S- and R-forms of NAD(P)HX and the dehydration of the S-form of NAD(P)HX at the expense of ADP, which is converted to AMP. This allows the repair of both epimers of NAD(P)HX, a damaged form of NAD(P)H that is a result of enzymatic or heat-dependent hydration.</text>
</comment>
<feature type="binding site" evidence="17">
    <location>
        <position position="463"/>
    </location>
    <ligand>
        <name>(6S)-NADPHX</name>
        <dbReference type="ChEBI" id="CHEBI:64076"/>
    </ligand>
</feature>
<keyword evidence="7 17" id="KW-0067">ATP-binding</keyword>
<dbReference type="PROSITE" id="PS51385">
    <property type="entry name" value="YJEF_N"/>
    <property type="match status" value="1"/>
</dbReference>
<comment type="cofactor">
    <cofactor evidence="18 19">
        <name>K(+)</name>
        <dbReference type="ChEBI" id="CHEBI:29103"/>
    </cofactor>
    <text evidence="18 19">Binds 1 potassium ion per subunit.</text>
</comment>
<keyword evidence="8 17" id="KW-0521">NADP</keyword>
<comment type="subunit">
    <text evidence="17">Homotetramer.</text>
</comment>
<dbReference type="HAMAP" id="MF_01965">
    <property type="entry name" value="NADHX_dehydratase"/>
    <property type="match status" value="1"/>
</dbReference>
<evidence type="ECO:0000256" key="2">
    <source>
        <dbReference type="ARBA" id="ARBA00000909"/>
    </source>
</evidence>
<dbReference type="PANTHER" id="PTHR12592:SF0">
    <property type="entry name" value="ATP-DEPENDENT (S)-NAD(P)H-HYDRATE DEHYDRATASE"/>
    <property type="match status" value="1"/>
</dbReference>
<evidence type="ECO:0000256" key="11">
    <source>
        <dbReference type="ARBA" id="ARBA00023235"/>
    </source>
</evidence>
<feature type="binding site" evidence="17">
    <location>
        <position position="346"/>
    </location>
    <ligand>
        <name>(6S)-NADPHX</name>
        <dbReference type="ChEBI" id="CHEBI:64076"/>
    </ligand>
</feature>
<dbReference type="GO" id="GO:0046496">
    <property type="term" value="P:nicotinamide nucleotide metabolic process"/>
    <property type="evidence" value="ECO:0007669"/>
    <property type="project" value="UniProtKB-UniRule"/>
</dbReference>